<evidence type="ECO:0000313" key="3">
    <source>
        <dbReference type="Proteomes" id="UP001243420"/>
    </source>
</evidence>
<protein>
    <recommendedName>
        <fullName evidence="4">Subtilase family protein</fullName>
    </recommendedName>
</protein>
<accession>A0ABY8LGR5</accession>
<sequence>MAQWGDSTSIPGRRSLYAAWWADREGRLPRNANAFVQPDDLRGDYGPYLFRDATFRGLSRYLADRDGSQPRIYSELDVQVPIPGHALNTDWESGTDWLTLAMEAIPPLDADTVILGIIDTGIPLGHRRFRLADGGTRVLASWQQSATWQSGPGSPGQPFLPFGRELASAEIDGLLAAATRDGRLDEDGFNRAAGLVEPHLPTGHRDLDRRASHGAHVLDLAGGIDAAAEPEWARRLRIIAVNLPPQFLHGPAGDYLQFYAAWGMRRIQGLADALWRRDHEDAAPGAFPVALNMSYGMQAGPKDGSMPLEILIRALTALREPAQGDPAEQRKPPIRIQMPAGNSNLYRCAARLALHPDDPRSLNWRIQPADQTSNHVEIWTPPYDSSDRLDPADFAIALAEPGAAPQWAAAPVPGQSVSFGPYSEFACVEHEVVPGGPTRRLVFLIRVAQTFAVDPAAGALAPAGLWRILMTGPAGLEVDLFVQSDQSFVLQSPIGRRSYFDDPAYRTHLETGRLADSFGYADGTPEPGGGPVSRRGTHNALGAGPEIATIAGYRLTDGRPALYSSSGWSDGPPSQITAAYPSEDGAAHPGLLAAGSAAGSVVSFSGTSMATALATREVALGMLNWGGGWSDAGLFDADAIAAGAAMDEAQVPAQWRPVPAFKAGAGRAAPPDRLRARRIARP</sequence>
<dbReference type="SUPFAM" id="SSF52743">
    <property type="entry name" value="Subtilisin-like"/>
    <property type="match status" value="1"/>
</dbReference>
<dbReference type="RefSeq" id="WP_279966504.1">
    <property type="nucleotide sequence ID" value="NZ_CP122537.1"/>
</dbReference>
<organism evidence="2 3">
    <name type="scientific">Jannaschia ovalis</name>
    <dbReference type="NCBI Taxonomy" id="3038773"/>
    <lineage>
        <taxon>Bacteria</taxon>
        <taxon>Pseudomonadati</taxon>
        <taxon>Pseudomonadota</taxon>
        <taxon>Alphaproteobacteria</taxon>
        <taxon>Rhodobacterales</taxon>
        <taxon>Roseobacteraceae</taxon>
        <taxon>Jannaschia</taxon>
    </lineage>
</organism>
<evidence type="ECO:0008006" key="4">
    <source>
        <dbReference type="Google" id="ProtNLM"/>
    </source>
</evidence>
<reference evidence="2 3" key="1">
    <citation type="submission" date="2023-04" db="EMBL/GenBank/DDBJ databases">
        <title>Jannaschia ovalis sp. nov., a marine bacterium isolated from sea tidal flat.</title>
        <authorList>
            <person name="Kwon D.Y."/>
            <person name="Kim J.-J."/>
        </authorList>
    </citation>
    <scope>NUCLEOTIDE SEQUENCE [LARGE SCALE GENOMIC DNA]</scope>
    <source>
        <strain evidence="2 3">GRR-S6-38</strain>
    </source>
</reference>
<dbReference type="EMBL" id="CP122537">
    <property type="protein sequence ID" value="WGH79593.1"/>
    <property type="molecule type" value="Genomic_DNA"/>
</dbReference>
<gene>
    <name evidence="2" type="ORF">P8627_04840</name>
</gene>
<dbReference type="InterPro" id="IPR036852">
    <property type="entry name" value="Peptidase_S8/S53_dom_sf"/>
</dbReference>
<name>A0ABY8LGR5_9RHOB</name>
<proteinExistence type="predicted"/>
<feature type="region of interest" description="Disordered" evidence="1">
    <location>
        <begin position="516"/>
        <end position="538"/>
    </location>
</feature>
<keyword evidence="3" id="KW-1185">Reference proteome</keyword>
<dbReference type="Gene3D" id="2.60.120.1290">
    <property type="match status" value="1"/>
</dbReference>
<evidence type="ECO:0000256" key="1">
    <source>
        <dbReference type="SAM" id="MobiDB-lite"/>
    </source>
</evidence>
<dbReference type="Proteomes" id="UP001243420">
    <property type="component" value="Chromosome"/>
</dbReference>
<dbReference type="Gene3D" id="3.40.50.200">
    <property type="entry name" value="Peptidase S8/S53 domain"/>
    <property type="match status" value="1"/>
</dbReference>
<feature type="region of interest" description="Disordered" evidence="1">
    <location>
        <begin position="662"/>
        <end position="682"/>
    </location>
</feature>
<evidence type="ECO:0000313" key="2">
    <source>
        <dbReference type="EMBL" id="WGH79593.1"/>
    </source>
</evidence>